<comment type="caution">
    <text evidence="1">The sequence shown here is derived from an EMBL/GenBank/DDBJ whole genome shotgun (WGS) entry which is preliminary data.</text>
</comment>
<organism evidence="1">
    <name type="scientific">Thermofilum pendens</name>
    <dbReference type="NCBI Taxonomy" id="2269"/>
    <lineage>
        <taxon>Archaea</taxon>
        <taxon>Thermoproteota</taxon>
        <taxon>Thermoprotei</taxon>
        <taxon>Thermofilales</taxon>
        <taxon>Thermofilaceae</taxon>
        <taxon>Thermofilum</taxon>
    </lineage>
</organism>
<sequence>MAWEVAVFKRVRRDLAHFVTLPRRLLPPSEAYTITVANAEEWGRGLYVNLVKVAVGGVPRVAVLPKDAVERFRLGGVVWVRVSPFTGRPPRLPRVPYIAKPAVVVESSSTMFFTLSRRQVEMLWRACGVDAGSLLVAVKTAWGGRVDYVKRPVPLGGGKYAIVLPSRAFRGRVRAGDVVHVKVAPATGLEEPGYMERVVELLAQSIN</sequence>
<protein>
    <submittedName>
        <fullName evidence="1">Uncharacterized protein</fullName>
    </submittedName>
</protein>
<accession>A0A7J3XA40</accession>
<dbReference type="EMBL" id="DRZM01000249">
    <property type="protein sequence ID" value="HHP05905.1"/>
    <property type="molecule type" value="Genomic_DNA"/>
</dbReference>
<dbReference type="AlphaFoldDB" id="A0A7J3XA40"/>
<evidence type="ECO:0000313" key="1">
    <source>
        <dbReference type="EMBL" id="HHP05905.1"/>
    </source>
</evidence>
<gene>
    <name evidence="1" type="ORF">ENM88_09235</name>
</gene>
<reference evidence="1" key="1">
    <citation type="journal article" date="2020" name="mSystems">
        <title>Genome- and Community-Level Interaction Insights into Carbon Utilization and Element Cycling Functions of Hydrothermarchaeota in Hydrothermal Sediment.</title>
        <authorList>
            <person name="Zhou Z."/>
            <person name="Liu Y."/>
            <person name="Xu W."/>
            <person name="Pan J."/>
            <person name="Luo Z.H."/>
            <person name="Li M."/>
        </authorList>
    </citation>
    <scope>NUCLEOTIDE SEQUENCE [LARGE SCALE GENOMIC DNA]</scope>
    <source>
        <strain evidence="1">SpSt-1125</strain>
    </source>
</reference>
<name>A0A7J3XA40_THEPE</name>
<proteinExistence type="predicted"/>